<dbReference type="Proteomes" id="UP000887540">
    <property type="component" value="Unplaced"/>
</dbReference>
<dbReference type="InterPro" id="IPR001304">
    <property type="entry name" value="C-type_lectin-like"/>
</dbReference>
<dbReference type="InterPro" id="IPR050111">
    <property type="entry name" value="C-type_lectin/snaclec_domain"/>
</dbReference>
<dbReference type="AlphaFoldDB" id="A0A914CM24"/>
<feature type="domain" description="C-type lectin" evidence="1">
    <location>
        <begin position="19"/>
        <end position="133"/>
    </location>
</feature>
<keyword evidence="2" id="KW-1185">Reference proteome</keyword>
<organism evidence="2 3">
    <name type="scientific">Acrobeloides nanus</name>
    <dbReference type="NCBI Taxonomy" id="290746"/>
    <lineage>
        <taxon>Eukaryota</taxon>
        <taxon>Metazoa</taxon>
        <taxon>Ecdysozoa</taxon>
        <taxon>Nematoda</taxon>
        <taxon>Chromadorea</taxon>
        <taxon>Rhabditida</taxon>
        <taxon>Tylenchina</taxon>
        <taxon>Cephalobomorpha</taxon>
        <taxon>Cephaloboidea</taxon>
        <taxon>Cephalobidae</taxon>
        <taxon>Acrobeloides</taxon>
    </lineage>
</organism>
<evidence type="ECO:0000259" key="1">
    <source>
        <dbReference type="PROSITE" id="PS50041"/>
    </source>
</evidence>
<dbReference type="WBParaSite" id="ACRNAN_scaffold1229.g23799.t2">
    <property type="protein sequence ID" value="ACRNAN_scaffold1229.g23799.t2"/>
    <property type="gene ID" value="ACRNAN_scaffold1229.g23799"/>
</dbReference>
<dbReference type="PANTHER" id="PTHR22803">
    <property type="entry name" value="MANNOSE, PHOSPHOLIPASE, LECTIN RECEPTOR RELATED"/>
    <property type="match status" value="1"/>
</dbReference>
<dbReference type="SUPFAM" id="SSF56436">
    <property type="entry name" value="C-type lectin-like"/>
    <property type="match status" value="2"/>
</dbReference>
<evidence type="ECO:0000313" key="2">
    <source>
        <dbReference type="Proteomes" id="UP000887540"/>
    </source>
</evidence>
<dbReference type="SMART" id="SM00034">
    <property type="entry name" value="CLECT"/>
    <property type="match status" value="1"/>
</dbReference>
<proteinExistence type="predicted"/>
<dbReference type="Gene3D" id="3.10.100.10">
    <property type="entry name" value="Mannose-Binding Protein A, subunit A"/>
    <property type="match status" value="2"/>
</dbReference>
<accession>A0A914CM24</accession>
<dbReference type="CDD" id="cd00037">
    <property type="entry name" value="CLECT"/>
    <property type="match status" value="2"/>
</dbReference>
<name>A0A914CM24_9BILA</name>
<dbReference type="InterPro" id="IPR016187">
    <property type="entry name" value="CTDL_fold"/>
</dbReference>
<dbReference type="PROSITE" id="PS50041">
    <property type="entry name" value="C_TYPE_LECTIN_2"/>
    <property type="match status" value="2"/>
</dbReference>
<protein>
    <submittedName>
        <fullName evidence="3">C-type lectin domain-containing protein</fullName>
    </submittedName>
</protein>
<evidence type="ECO:0000313" key="3">
    <source>
        <dbReference type="WBParaSite" id="ACRNAN_scaffold1229.g23799.t2"/>
    </source>
</evidence>
<dbReference type="Pfam" id="PF00059">
    <property type="entry name" value="Lectin_C"/>
    <property type="match status" value="2"/>
</dbReference>
<reference evidence="3" key="1">
    <citation type="submission" date="2022-11" db="UniProtKB">
        <authorList>
            <consortium name="WormBaseParasite"/>
        </authorList>
    </citation>
    <scope>IDENTIFICATION</scope>
</reference>
<feature type="domain" description="C-type lectin" evidence="1">
    <location>
        <begin position="143"/>
        <end position="219"/>
    </location>
</feature>
<dbReference type="InterPro" id="IPR016186">
    <property type="entry name" value="C-type_lectin-like/link_sf"/>
</dbReference>
<sequence length="232" mass="26026">MAVPPPCGGGTGFVQSNVTQNKFYCVPDMHANYFDASVECVSKTVTNFMGSLVSIDNVFENGDITALLRTLSNTPLQFFIGLHYEGAKRGWEWTNGDKQNYTNWSAGYPVQDNEANCVTLIKTTGTWTNTYCDDNNVLTFICEMIYTGTLLRTLSNTPLQFFIGLHYEGAQRGWEWTNGDKQNYTNWSAGYPVLDKEANCVTLIKTTGTWANTYCDDNRVLTFICEMIYTGS</sequence>